<feature type="domain" description="MnmE helical" evidence="1">
    <location>
        <begin position="11"/>
        <end position="76"/>
    </location>
</feature>
<dbReference type="GO" id="GO:0005739">
    <property type="term" value="C:mitochondrion"/>
    <property type="evidence" value="ECO:0007669"/>
    <property type="project" value="TreeGrafter"/>
</dbReference>
<evidence type="ECO:0000313" key="3">
    <source>
        <dbReference type="Proteomes" id="UP000887159"/>
    </source>
</evidence>
<keyword evidence="3" id="KW-1185">Reference proteome</keyword>
<accession>A0A8X6VXQ2</accession>
<dbReference type="Proteomes" id="UP000887159">
    <property type="component" value="Unassembled WGS sequence"/>
</dbReference>
<dbReference type="InterPro" id="IPR025867">
    <property type="entry name" value="MnmE_helical"/>
</dbReference>
<evidence type="ECO:0000259" key="1">
    <source>
        <dbReference type="Pfam" id="PF12631"/>
    </source>
</evidence>
<dbReference type="GO" id="GO:0002098">
    <property type="term" value="P:tRNA wobble uridine modification"/>
    <property type="evidence" value="ECO:0007669"/>
    <property type="project" value="TreeGrafter"/>
</dbReference>
<dbReference type="PANTHER" id="PTHR42714:SF2">
    <property type="entry name" value="TRNA MODIFICATION GTPASE GTPBP3, MITOCHONDRIAL"/>
    <property type="match status" value="1"/>
</dbReference>
<protein>
    <submittedName>
        <fullName evidence="2">tRNA modification GTPase GTPBP3, mitochondrial</fullName>
    </submittedName>
</protein>
<sequence>MPSCCGYIGDLPTITQERHRTYVQNCLQSLLEYDDDVEIDVAIAADKLRRAMNELGKITGKIRVDDILDVIFKDFCIGK</sequence>
<proteinExistence type="predicted"/>
<dbReference type="GO" id="GO:0030488">
    <property type="term" value="P:tRNA methylation"/>
    <property type="evidence" value="ECO:0007669"/>
    <property type="project" value="TreeGrafter"/>
</dbReference>
<dbReference type="InterPro" id="IPR027368">
    <property type="entry name" value="MnmE_dom2"/>
</dbReference>
<comment type="caution">
    <text evidence="2">The sequence shown here is derived from an EMBL/GenBank/DDBJ whole genome shotgun (WGS) entry which is preliminary data.</text>
</comment>
<dbReference type="AlphaFoldDB" id="A0A8X6VXQ2"/>
<dbReference type="EMBL" id="BMAU01021369">
    <property type="protein sequence ID" value="GFY24374.1"/>
    <property type="molecule type" value="Genomic_DNA"/>
</dbReference>
<dbReference type="Pfam" id="PF12631">
    <property type="entry name" value="MnmE_helical"/>
    <property type="match status" value="1"/>
</dbReference>
<evidence type="ECO:0000313" key="2">
    <source>
        <dbReference type="EMBL" id="GFY24374.1"/>
    </source>
</evidence>
<name>A0A8X6VXQ2_TRICX</name>
<dbReference type="Gene3D" id="1.20.120.430">
    <property type="entry name" value="tRNA modification GTPase MnmE domain 2"/>
    <property type="match status" value="1"/>
</dbReference>
<dbReference type="SUPFAM" id="SSF116878">
    <property type="entry name" value="TrmE connector domain"/>
    <property type="match status" value="1"/>
</dbReference>
<reference evidence="2" key="1">
    <citation type="submission" date="2020-08" db="EMBL/GenBank/DDBJ databases">
        <title>Multicomponent nature underlies the extraordinary mechanical properties of spider dragline silk.</title>
        <authorList>
            <person name="Kono N."/>
            <person name="Nakamura H."/>
            <person name="Mori M."/>
            <person name="Yoshida Y."/>
            <person name="Ohtoshi R."/>
            <person name="Malay A.D."/>
            <person name="Moran D.A.P."/>
            <person name="Tomita M."/>
            <person name="Numata K."/>
            <person name="Arakawa K."/>
        </authorList>
    </citation>
    <scope>NUCLEOTIDE SEQUENCE</scope>
</reference>
<dbReference type="PANTHER" id="PTHR42714">
    <property type="entry name" value="TRNA MODIFICATION GTPASE GTPBP3"/>
    <property type="match status" value="1"/>
</dbReference>
<organism evidence="2 3">
    <name type="scientific">Trichonephila clavipes</name>
    <name type="common">Golden silk orbweaver</name>
    <name type="synonym">Nephila clavipes</name>
    <dbReference type="NCBI Taxonomy" id="2585209"/>
    <lineage>
        <taxon>Eukaryota</taxon>
        <taxon>Metazoa</taxon>
        <taxon>Ecdysozoa</taxon>
        <taxon>Arthropoda</taxon>
        <taxon>Chelicerata</taxon>
        <taxon>Arachnida</taxon>
        <taxon>Araneae</taxon>
        <taxon>Araneomorphae</taxon>
        <taxon>Entelegynae</taxon>
        <taxon>Araneoidea</taxon>
        <taxon>Nephilidae</taxon>
        <taxon>Trichonephila</taxon>
    </lineage>
</organism>
<gene>
    <name evidence="2" type="primary">gtpbp3_0</name>
    <name evidence="2" type="ORF">TNCV_1014231</name>
</gene>